<feature type="domain" description="Glycosyl transferase family 1" evidence="5">
    <location>
        <begin position="189"/>
        <end position="335"/>
    </location>
</feature>
<dbReference type="InterPro" id="IPR001296">
    <property type="entry name" value="Glyco_trans_1"/>
</dbReference>
<comment type="caution">
    <text evidence="7">The sequence shown here is derived from an EMBL/GenBank/DDBJ whole genome shotgun (WGS) entry which is preliminary data.</text>
</comment>
<evidence type="ECO:0000256" key="3">
    <source>
        <dbReference type="ARBA" id="ARBA00022679"/>
    </source>
</evidence>
<dbReference type="SUPFAM" id="SSF53756">
    <property type="entry name" value="UDP-Glycosyltransferase/glycogen phosphorylase"/>
    <property type="match status" value="1"/>
</dbReference>
<dbReference type="PANTHER" id="PTHR12526:SF510">
    <property type="entry name" value="D-INOSITOL 3-PHOSPHATE GLYCOSYLTRANSFERASE"/>
    <property type="match status" value="1"/>
</dbReference>
<dbReference type="AlphaFoldDB" id="A0A177HF93"/>
<proteinExistence type="predicted"/>
<evidence type="ECO:0000256" key="1">
    <source>
        <dbReference type="ARBA" id="ARBA00021292"/>
    </source>
</evidence>
<feature type="domain" description="Glycosyltransferase subfamily 4-like N-terminal" evidence="6">
    <location>
        <begin position="22"/>
        <end position="173"/>
    </location>
</feature>
<dbReference type="OrthoDB" id="3646807at2"/>
<dbReference type="Pfam" id="PF00534">
    <property type="entry name" value="Glycos_transf_1"/>
    <property type="match status" value="1"/>
</dbReference>
<dbReference type="STRING" id="1716141.STSP_70680"/>
<dbReference type="Pfam" id="PF13439">
    <property type="entry name" value="Glyco_transf_4"/>
    <property type="match status" value="1"/>
</dbReference>
<feature type="region of interest" description="Disordered" evidence="4">
    <location>
        <begin position="367"/>
        <end position="396"/>
    </location>
</feature>
<dbReference type="Gene3D" id="3.40.50.2000">
    <property type="entry name" value="Glycogen Phosphorylase B"/>
    <property type="match status" value="2"/>
</dbReference>
<keyword evidence="3 7" id="KW-0808">Transferase</keyword>
<evidence type="ECO:0000256" key="4">
    <source>
        <dbReference type="SAM" id="MobiDB-lite"/>
    </source>
</evidence>
<name>A0A177HF93_9ACTN</name>
<keyword evidence="8" id="KW-1185">Reference proteome</keyword>
<dbReference type="GO" id="GO:0016757">
    <property type="term" value="F:glycosyltransferase activity"/>
    <property type="evidence" value="ECO:0007669"/>
    <property type="project" value="UniProtKB-KW"/>
</dbReference>
<dbReference type="Proteomes" id="UP000077381">
    <property type="component" value="Unassembled WGS sequence"/>
</dbReference>
<evidence type="ECO:0000313" key="8">
    <source>
        <dbReference type="Proteomes" id="UP000077381"/>
    </source>
</evidence>
<dbReference type="EMBL" id="LOHS01000194">
    <property type="protein sequence ID" value="OAH09612.1"/>
    <property type="molecule type" value="Genomic_DNA"/>
</dbReference>
<gene>
    <name evidence="7" type="primary">epsF</name>
    <name evidence="7" type="ORF">STSP_70680</name>
</gene>
<evidence type="ECO:0000256" key="2">
    <source>
        <dbReference type="ARBA" id="ARBA00022676"/>
    </source>
</evidence>
<evidence type="ECO:0000259" key="6">
    <source>
        <dbReference type="Pfam" id="PF13439"/>
    </source>
</evidence>
<evidence type="ECO:0000259" key="5">
    <source>
        <dbReference type="Pfam" id="PF00534"/>
    </source>
</evidence>
<feature type="compositionally biased region" description="Basic and acidic residues" evidence="4">
    <location>
        <begin position="384"/>
        <end position="396"/>
    </location>
</feature>
<accession>A0A177HF93</accession>
<sequence>MTHPSAPRPLRVLHVFPELRASGAEVMLRSAGAAWREHGIIPDILAIGPSTGPYAAELRAAGYRILHESDRNRGRLLYGLRKLVRSERYDVVHLHTEWANFWLGAAARAAGAGVVRTVHNVFEFERLLRLERAVQRRITARARSWTHVAVSASVAANEERRFGPRPRVIDNWCDGCFEPPTPGRRAAARSALGLADHHIALVSVGNCAPQKRHEAVLQAMGDPSAPDDLVYVHVGQEKPDQGERQLARELGLGERVRFLGCVHPLDALHAADVFVMPSTHEGSSVAAIEALSTGLPLVLANAPGLRDLATPSEPSVILTEVDPAALLDALARASRGRAPLPGQRFSMARSVAQYAELCHQVAATRRPRVAGGRASVGPAASRAARHDAHEGRASAR</sequence>
<evidence type="ECO:0000313" key="7">
    <source>
        <dbReference type="EMBL" id="OAH09612.1"/>
    </source>
</evidence>
<protein>
    <recommendedName>
        <fullName evidence="1">D-inositol 3-phosphate glycosyltransferase</fullName>
    </recommendedName>
</protein>
<dbReference type="PATRIC" id="fig|1716141.3.peg.7479"/>
<dbReference type="RefSeq" id="WP_067285006.1">
    <property type="nucleotide sequence ID" value="NZ_LOHS01000194.1"/>
</dbReference>
<organism evidence="7 8">
    <name type="scientific">Streptomyces jeddahensis</name>
    <dbReference type="NCBI Taxonomy" id="1716141"/>
    <lineage>
        <taxon>Bacteria</taxon>
        <taxon>Bacillati</taxon>
        <taxon>Actinomycetota</taxon>
        <taxon>Actinomycetes</taxon>
        <taxon>Kitasatosporales</taxon>
        <taxon>Streptomycetaceae</taxon>
        <taxon>Streptomyces</taxon>
    </lineage>
</organism>
<dbReference type="InterPro" id="IPR028098">
    <property type="entry name" value="Glyco_trans_4-like_N"/>
</dbReference>
<reference evidence="7 8" key="1">
    <citation type="submission" date="2015-12" db="EMBL/GenBank/DDBJ databases">
        <title>Genome sequence of Streptomyces sp. G25.</title>
        <authorList>
            <person name="Poehlein A."/>
            <person name="Roettig A."/>
            <person name="Hiessl S."/>
            <person name="Hauschild P."/>
            <person name="Schauer J."/>
            <person name="Madkour M.H."/>
            <person name="Al-Ansari A.M."/>
            <person name="Almakishah N.H."/>
            <person name="Steinbuechel A."/>
            <person name="Daniel R."/>
        </authorList>
    </citation>
    <scope>NUCLEOTIDE SEQUENCE [LARGE SCALE GENOMIC DNA]</scope>
    <source>
        <strain evidence="8">G25(2015)</strain>
    </source>
</reference>
<keyword evidence="2 7" id="KW-0328">Glycosyltransferase</keyword>
<dbReference type="PANTHER" id="PTHR12526">
    <property type="entry name" value="GLYCOSYLTRANSFERASE"/>
    <property type="match status" value="1"/>
</dbReference>